<dbReference type="Pfam" id="PF19054">
    <property type="entry name" value="DUF5753"/>
    <property type="match status" value="1"/>
</dbReference>
<gene>
    <name evidence="2" type="ORF">CP976_20620</name>
</gene>
<dbReference type="SMART" id="SM00530">
    <property type="entry name" value="HTH_XRE"/>
    <property type="match status" value="1"/>
</dbReference>
<dbReference type="PROSITE" id="PS50943">
    <property type="entry name" value="HTH_CROC1"/>
    <property type="match status" value="1"/>
</dbReference>
<evidence type="ECO:0000313" key="3">
    <source>
        <dbReference type="Proteomes" id="UP000326598"/>
    </source>
</evidence>
<sequence length="307" mass="33996">MITVRAFIVTARAYAAEGARCCLALQATVRGDVEQVVDGDGESGRAVLGRTLKFLREHTGKTLGQLADETGYDKSYLSRLESGERLSKLAVMEDLDSYYGCGDLLVRHWRIARYDAFKDKYKRYMGLEATARLLHVYTPDVPGLLQTEEFAREVLSGPQATAGNGEEVEEQVAARMGRQLLLRKDPAPGARFIVDESALRRPSANADTWKSQLLHIEAAAQWPNVVIQVLPFSAGVHHLMGKGSLTLLWQEDGSAVAYTEGHSFGLLMDDPEEVLHHRLSYDQLRDLALSPSDSLTFIRGVLEEYGS</sequence>
<dbReference type="GO" id="GO:0003677">
    <property type="term" value="F:DNA binding"/>
    <property type="evidence" value="ECO:0007669"/>
    <property type="project" value="InterPro"/>
</dbReference>
<dbReference type="EMBL" id="CP023694">
    <property type="protein sequence ID" value="QEV26308.1"/>
    <property type="molecule type" value="Genomic_DNA"/>
</dbReference>
<evidence type="ECO:0000259" key="1">
    <source>
        <dbReference type="PROSITE" id="PS50943"/>
    </source>
</evidence>
<evidence type="ECO:0000313" key="2">
    <source>
        <dbReference type="EMBL" id="QEV26308.1"/>
    </source>
</evidence>
<accession>A0A5J6I2N6</accession>
<dbReference type="Proteomes" id="UP000326598">
    <property type="component" value="Chromosome"/>
</dbReference>
<dbReference type="SUPFAM" id="SSF47413">
    <property type="entry name" value="lambda repressor-like DNA-binding domains"/>
    <property type="match status" value="1"/>
</dbReference>
<dbReference type="InterPro" id="IPR001387">
    <property type="entry name" value="Cro/C1-type_HTH"/>
</dbReference>
<protein>
    <submittedName>
        <fullName evidence="2">XRE family transcriptional regulator</fullName>
    </submittedName>
</protein>
<organism evidence="2 3">
    <name type="scientific">Streptomyces coeruleorubidus</name>
    <dbReference type="NCBI Taxonomy" id="116188"/>
    <lineage>
        <taxon>Bacteria</taxon>
        <taxon>Bacillati</taxon>
        <taxon>Actinomycetota</taxon>
        <taxon>Actinomycetes</taxon>
        <taxon>Kitasatosporales</taxon>
        <taxon>Streptomycetaceae</taxon>
        <taxon>Streptomyces</taxon>
    </lineage>
</organism>
<dbReference type="Gene3D" id="1.10.260.40">
    <property type="entry name" value="lambda repressor-like DNA-binding domains"/>
    <property type="match status" value="1"/>
</dbReference>
<dbReference type="InterPro" id="IPR043917">
    <property type="entry name" value="DUF5753"/>
</dbReference>
<reference evidence="2 3" key="1">
    <citation type="submission" date="2017-09" db="EMBL/GenBank/DDBJ databases">
        <authorList>
            <person name="Lee N."/>
            <person name="Cho B.-K."/>
        </authorList>
    </citation>
    <scope>NUCLEOTIDE SEQUENCE [LARGE SCALE GENOMIC DNA]</scope>
    <source>
        <strain evidence="2 3">ATCC 13740</strain>
    </source>
</reference>
<dbReference type="KEGG" id="scoe:CP976_20620"/>
<name>A0A5J6I2N6_STRC4</name>
<feature type="domain" description="HTH cro/C1-type" evidence="1">
    <location>
        <begin position="52"/>
        <end position="105"/>
    </location>
</feature>
<dbReference type="AlphaFoldDB" id="A0A5J6I2N6"/>
<dbReference type="CDD" id="cd00093">
    <property type="entry name" value="HTH_XRE"/>
    <property type="match status" value="1"/>
</dbReference>
<proteinExistence type="predicted"/>
<dbReference type="Pfam" id="PF13560">
    <property type="entry name" value="HTH_31"/>
    <property type="match status" value="1"/>
</dbReference>
<dbReference type="InterPro" id="IPR010982">
    <property type="entry name" value="Lambda_DNA-bd_dom_sf"/>
</dbReference>